<dbReference type="SUPFAM" id="SSF103657">
    <property type="entry name" value="BAR/IMD domain-like"/>
    <property type="match status" value="1"/>
</dbReference>
<gene>
    <name evidence="1" type="ORF">EWB00_001753</name>
</gene>
<dbReference type="InterPro" id="IPR027267">
    <property type="entry name" value="AH/BAR_dom_sf"/>
</dbReference>
<dbReference type="Gene3D" id="1.20.1270.60">
    <property type="entry name" value="Arfaptin homology (AH) domain/BAR domain"/>
    <property type="match status" value="1"/>
</dbReference>
<evidence type="ECO:0000313" key="1">
    <source>
        <dbReference type="EMBL" id="TNN14959.1"/>
    </source>
</evidence>
<comment type="caution">
    <text evidence="1">The sequence shown here is derived from an EMBL/GenBank/DDBJ whole genome shotgun (WGS) entry which is preliminary data.</text>
</comment>
<keyword evidence="2" id="KW-1185">Reference proteome</keyword>
<dbReference type="STRING" id="6182.A0A4Z2DES4"/>
<organism evidence="1 2">
    <name type="scientific">Schistosoma japonicum</name>
    <name type="common">Blood fluke</name>
    <dbReference type="NCBI Taxonomy" id="6182"/>
    <lineage>
        <taxon>Eukaryota</taxon>
        <taxon>Metazoa</taxon>
        <taxon>Spiralia</taxon>
        <taxon>Lophotrochozoa</taxon>
        <taxon>Platyhelminthes</taxon>
        <taxon>Trematoda</taxon>
        <taxon>Digenea</taxon>
        <taxon>Strigeidida</taxon>
        <taxon>Schistosomatoidea</taxon>
        <taxon>Schistosomatidae</taxon>
        <taxon>Schistosoma</taxon>
    </lineage>
</organism>
<accession>A0A4Z2DES4</accession>
<protein>
    <submittedName>
        <fullName evidence="1">Tyrosine-kinase Fes Fps-like isoform X5</fullName>
    </submittedName>
</protein>
<dbReference type="AlphaFoldDB" id="A0A4Z2DES4"/>
<proteinExistence type="predicted"/>
<keyword evidence="1" id="KW-0808">Transferase</keyword>
<sequence length="422" mass="49590">MNLQRLSINTGRKSIISFFDILHKRSQSTAVTTYKSHDNRQSMHITGFQLLSHKSYYPFMIESITHQLDLLDKFVLVIEQITDARQLYSTTLKNICQSLTENVENTESIKNDNNINDNNEVLFDLWRTFVEKAHNEAELHDNTVQQTKEKVVNPLKWIVKNRRQQISRLKAFRTSTDSTLKECSEKVIELQSNYAEMYRIYREVIQTKTIKDLLNAHNSYVLQLHMTNTMKAYYHNLILPQLMQEFETIVRENTTEFIQIFDYFCSIHANMFDQLICNNNGVQIKMKEITPDAIVSIIVQNLNKNKNPTHWHLMEYLPPDGDCPEILCSDHVIIDNLVKIELQCKFNELKRQFAELSSFMQQNVNIVDTLKSLEKRYNFDTQVGYTHLNMHDDIYRKEDEIRKARIALAGIEVQISAPLQCR</sequence>
<name>A0A4Z2DES4_SCHJA</name>
<dbReference type="OrthoDB" id="6250593at2759"/>
<reference evidence="1 2" key="1">
    <citation type="submission" date="2019-03" db="EMBL/GenBank/DDBJ databases">
        <title>An improved genome assembly of the fluke Schistosoma japonicum.</title>
        <authorList>
            <person name="Hu W."/>
            <person name="Luo F."/>
            <person name="Yin M."/>
            <person name="Mo X."/>
            <person name="Sun C."/>
            <person name="Wu Q."/>
            <person name="Zhu B."/>
            <person name="Xiang M."/>
            <person name="Wang J."/>
            <person name="Wang Y."/>
            <person name="Zhang T."/>
            <person name="Xu B."/>
            <person name="Zheng H."/>
            <person name="Feng Z."/>
        </authorList>
    </citation>
    <scope>NUCLEOTIDE SEQUENCE [LARGE SCALE GENOMIC DNA]</scope>
    <source>
        <strain evidence="1">HuSjv2</strain>
        <tissue evidence="1">Worms</tissue>
    </source>
</reference>
<evidence type="ECO:0000313" key="2">
    <source>
        <dbReference type="Proteomes" id="UP000311919"/>
    </source>
</evidence>
<keyword evidence="1" id="KW-0418">Kinase</keyword>
<dbReference type="Proteomes" id="UP000311919">
    <property type="component" value="Unassembled WGS sequence"/>
</dbReference>
<dbReference type="GO" id="GO:0016301">
    <property type="term" value="F:kinase activity"/>
    <property type="evidence" value="ECO:0007669"/>
    <property type="project" value="UniProtKB-KW"/>
</dbReference>
<dbReference type="EMBL" id="SKCS01000160">
    <property type="protein sequence ID" value="TNN14959.1"/>
    <property type="molecule type" value="Genomic_DNA"/>
</dbReference>